<proteinExistence type="predicted"/>
<organism evidence="2 3">
    <name type="scientific">Actinomadura darangshiensis</name>
    <dbReference type="NCBI Taxonomy" id="705336"/>
    <lineage>
        <taxon>Bacteria</taxon>
        <taxon>Bacillati</taxon>
        <taxon>Actinomycetota</taxon>
        <taxon>Actinomycetes</taxon>
        <taxon>Streptosporangiales</taxon>
        <taxon>Thermomonosporaceae</taxon>
        <taxon>Actinomadura</taxon>
    </lineage>
</organism>
<accession>A0A4R5AVF2</accession>
<dbReference type="Gene3D" id="1.20.1260.10">
    <property type="match status" value="1"/>
</dbReference>
<feature type="compositionally biased region" description="Low complexity" evidence="1">
    <location>
        <begin position="185"/>
        <end position="199"/>
    </location>
</feature>
<dbReference type="CDD" id="cd00657">
    <property type="entry name" value="Ferritin_like"/>
    <property type="match status" value="1"/>
</dbReference>
<evidence type="ECO:0000313" key="2">
    <source>
        <dbReference type="EMBL" id="TDD75666.1"/>
    </source>
</evidence>
<dbReference type="InterPro" id="IPR009078">
    <property type="entry name" value="Ferritin-like_SF"/>
</dbReference>
<evidence type="ECO:0000313" key="3">
    <source>
        <dbReference type="Proteomes" id="UP000295578"/>
    </source>
</evidence>
<gene>
    <name evidence="2" type="ORF">E1293_28225</name>
</gene>
<sequence length="199" mass="22219">MNAQTMAPEDELEPIWLLNQYRAAEVHGAGAIMRLGRLADGLELQRDLSRHLRDEAVHAWLWTKAITDLGGQIMEVDEPYQTMLAGHFGIPRTLDEMLALTLVSERRGVAQYEEHLDVQDIAAPIRRTLRGILKDEQWHVAYINDELERRARTDPGVQTILDRAMVADEKAMEELEGLQAERSAAHAPAGQAGPGKAPS</sequence>
<dbReference type="AlphaFoldDB" id="A0A4R5AVF2"/>
<keyword evidence="3" id="KW-1185">Reference proteome</keyword>
<dbReference type="EMBL" id="SMKY01000154">
    <property type="protein sequence ID" value="TDD75666.1"/>
    <property type="molecule type" value="Genomic_DNA"/>
</dbReference>
<protein>
    <submittedName>
        <fullName evidence="2">Ferritin-like domain-containing protein</fullName>
    </submittedName>
</protein>
<dbReference type="OrthoDB" id="3078774at2"/>
<reference evidence="2 3" key="1">
    <citation type="submission" date="2019-03" db="EMBL/GenBank/DDBJ databases">
        <title>Draft genome sequences of novel Actinobacteria.</title>
        <authorList>
            <person name="Sahin N."/>
            <person name="Ay H."/>
            <person name="Saygin H."/>
        </authorList>
    </citation>
    <scope>NUCLEOTIDE SEQUENCE [LARGE SCALE GENOMIC DNA]</scope>
    <source>
        <strain evidence="2 3">DSM 45941</strain>
    </source>
</reference>
<dbReference type="SUPFAM" id="SSF47240">
    <property type="entry name" value="Ferritin-like"/>
    <property type="match status" value="1"/>
</dbReference>
<evidence type="ECO:0000256" key="1">
    <source>
        <dbReference type="SAM" id="MobiDB-lite"/>
    </source>
</evidence>
<name>A0A4R5AVF2_9ACTN</name>
<dbReference type="RefSeq" id="WP_132200519.1">
    <property type="nucleotide sequence ID" value="NZ_SMKY01000154.1"/>
</dbReference>
<feature type="region of interest" description="Disordered" evidence="1">
    <location>
        <begin position="174"/>
        <end position="199"/>
    </location>
</feature>
<dbReference type="Proteomes" id="UP000295578">
    <property type="component" value="Unassembled WGS sequence"/>
</dbReference>
<comment type="caution">
    <text evidence="2">The sequence shown here is derived from an EMBL/GenBank/DDBJ whole genome shotgun (WGS) entry which is preliminary data.</text>
</comment>
<dbReference type="InterPro" id="IPR012347">
    <property type="entry name" value="Ferritin-like"/>
</dbReference>